<reference evidence="3 4" key="1">
    <citation type="submission" date="2021-10" db="EMBL/GenBank/DDBJ databases">
        <title>Anaerobic single-cell dispensing facilitates the cultivation of human gut bacteria.</title>
        <authorList>
            <person name="Afrizal A."/>
        </authorList>
    </citation>
    <scope>NUCLEOTIDE SEQUENCE [LARGE SCALE GENOMIC DNA]</scope>
    <source>
        <strain evidence="3 4">CLA-AA-H217</strain>
    </source>
</reference>
<dbReference type="Proteomes" id="UP001198612">
    <property type="component" value="Unassembled WGS sequence"/>
</dbReference>
<dbReference type="RefSeq" id="WP_178687940.1">
    <property type="nucleotide sequence ID" value="NZ_JAJEQQ010000010.1"/>
</dbReference>
<dbReference type="SUPFAM" id="SSF50037">
    <property type="entry name" value="C-terminal domain of transcriptional repressors"/>
    <property type="match status" value="1"/>
</dbReference>
<name>A0AAW4W9J4_9FIRM</name>
<organism evidence="3 4">
    <name type="scientific">Blautia fusiformis</name>
    <dbReference type="NCBI Taxonomy" id="2881264"/>
    <lineage>
        <taxon>Bacteria</taxon>
        <taxon>Bacillati</taxon>
        <taxon>Bacillota</taxon>
        <taxon>Clostridia</taxon>
        <taxon>Lachnospirales</taxon>
        <taxon>Lachnospiraceae</taxon>
        <taxon>Blautia</taxon>
    </lineage>
</organism>
<dbReference type="GO" id="GO:0046914">
    <property type="term" value="F:transition metal ion binding"/>
    <property type="evidence" value="ECO:0007669"/>
    <property type="project" value="InterPro"/>
</dbReference>
<protein>
    <submittedName>
        <fullName evidence="3">Ferrous iron transport protein A</fullName>
    </submittedName>
</protein>
<gene>
    <name evidence="3" type="ORF">LKD40_08230</name>
</gene>
<feature type="domain" description="Ferrous iron transporter FeoA-like" evidence="2">
    <location>
        <begin position="1"/>
        <end position="71"/>
    </location>
</feature>
<dbReference type="InterPro" id="IPR008988">
    <property type="entry name" value="Transcriptional_repressor_C"/>
</dbReference>
<comment type="caution">
    <text evidence="3">The sequence shown here is derived from an EMBL/GenBank/DDBJ whole genome shotgun (WGS) entry which is preliminary data.</text>
</comment>
<evidence type="ECO:0000313" key="3">
    <source>
        <dbReference type="EMBL" id="MCC2227787.1"/>
    </source>
</evidence>
<dbReference type="EMBL" id="JAJEQQ010000010">
    <property type="protein sequence ID" value="MCC2227787.1"/>
    <property type="molecule type" value="Genomic_DNA"/>
</dbReference>
<keyword evidence="4" id="KW-1185">Reference proteome</keyword>
<dbReference type="SMART" id="SM00899">
    <property type="entry name" value="FeoA"/>
    <property type="match status" value="1"/>
</dbReference>
<sequence length="71" mass="7948">MPLNLADINTDYTIQKICGNEDDRHHLETLGFIEGATIRIVSVLFGSYIVRIKESKIGINQAFAKMIIVQA</sequence>
<evidence type="ECO:0000256" key="1">
    <source>
        <dbReference type="ARBA" id="ARBA00023004"/>
    </source>
</evidence>
<evidence type="ECO:0000259" key="2">
    <source>
        <dbReference type="SMART" id="SM00899"/>
    </source>
</evidence>
<accession>A0AAW4W9J4</accession>
<dbReference type="AlphaFoldDB" id="A0AAW4W9J4"/>
<dbReference type="Pfam" id="PF04023">
    <property type="entry name" value="FeoA"/>
    <property type="match status" value="1"/>
</dbReference>
<dbReference type="Gene3D" id="2.30.30.90">
    <property type="match status" value="1"/>
</dbReference>
<keyword evidence="1" id="KW-0408">Iron</keyword>
<dbReference type="InterPro" id="IPR038157">
    <property type="entry name" value="FeoA_core_dom"/>
</dbReference>
<proteinExistence type="predicted"/>
<evidence type="ECO:0000313" key="4">
    <source>
        <dbReference type="Proteomes" id="UP001198612"/>
    </source>
</evidence>
<dbReference type="InterPro" id="IPR007167">
    <property type="entry name" value="Fe-transptr_FeoA-like"/>
</dbReference>